<feature type="compositionally biased region" description="Polar residues" evidence="1">
    <location>
        <begin position="113"/>
        <end position="122"/>
    </location>
</feature>
<name>A0A076EL94_RHOOP</name>
<proteinExistence type="predicted"/>
<accession>A0A076EL94</accession>
<evidence type="ECO:0000313" key="2">
    <source>
        <dbReference type="EMBL" id="AII04184.1"/>
    </source>
</evidence>
<sequence>MLDGATVSEKSVEAKASPLRPRRAYRHGVDEGAAFEGGVFAGVRRPRTAFPAGVGVFASAAGAAGTADAAAAFAPAPVDCSPIPGSSGLVPSSSCSRTSAVPPTAATIGHRTTPVNATTPKVNTAAGVE</sequence>
<gene>
    <name evidence="2" type="ORF">EP51_06085</name>
</gene>
<dbReference type="EMBL" id="CP008947">
    <property type="protein sequence ID" value="AII04184.1"/>
    <property type="molecule type" value="Genomic_DNA"/>
</dbReference>
<dbReference type="AlphaFoldDB" id="A0A076EL94"/>
<evidence type="ECO:0000256" key="1">
    <source>
        <dbReference type="SAM" id="MobiDB-lite"/>
    </source>
</evidence>
<reference evidence="2 3" key="1">
    <citation type="submission" date="2014-07" db="EMBL/GenBank/DDBJ databases">
        <title>Genome Sequence of Rhodococcus opacus Strain R7, a Biodegrader of Mono- and Polycyclic Aromatic Hydrocarbons.</title>
        <authorList>
            <person name="Di Gennaro P."/>
            <person name="Zampolli J."/>
            <person name="Presti I."/>
            <person name="Cappelletti M."/>
            <person name="D'Ursi P."/>
            <person name="Orro A."/>
            <person name="Mezzelani A."/>
            <person name="Milanesi L."/>
        </authorList>
    </citation>
    <scope>NUCLEOTIDE SEQUENCE [LARGE SCALE GENOMIC DNA]</scope>
    <source>
        <strain evidence="2 3">R7</strain>
    </source>
</reference>
<organism evidence="2 3">
    <name type="scientific">Rhodococcus opacus</name>
    <name type="common">Nocardia opaca</name>
    <dbReference type="NCBI Taxonomy" id="37919"/>
    <lineage>
        <taxon>Bacteria</taxon>
        <taxon>Bacillati</taxon>
        <taxon>Actinomycetota</taxon>
        <taxon>Actinomycetes</taxon>
        <taxon>Mycobacteriales</taxon>
        <taxon>Nocardiaceae</taxon>
        <taxon>Rhodococcus</taxon>
    </lineage>
</organism>
<feature type="compositionally biased region" description="Low complexity" evidence="1">
    <location>
        <begin position="87"/>
        <end position="96"/>
    </location>
</feature>
<feature type="region of interest" description="Disordered" evidence="1">
    <location>
        <begin position="1"/>
        <end position="23"/>
    </location>
</feature>
<feature type="region of interest" description="Disordered" evidence="1">
    <location>
        <begin position="87"/>
        <end position="129"/>
    </location>
</feature>
<protein>
    <submittedName>
        <fullName evidence="2">Uncharacterized protein</fullName>
    </submittedName>
</protein>
<evidence type="ECO:0000313" key="3">
    <source>
        <dbReference type="Proteomes" id="UP000028488"/>
    </source>
</evidence>
<dbReference type="Proteomes" id="UP000028488">
    <property type="component" value="Chromosome"/>
</dbReference>